<evidence type="ECO:0000256" key="1">
    <source>
        <dbReference type="ARBA" id="ARBA00023125"/>
    </source>
</evidence>
<name>A0ABT4L8B1_9SPHI</name>
<dbReference type="InterPro" id="IPR001647">
    <property type="entry name" value="HTH_TetR"/>
</dbReference>
<dbReference type="Pfam" id="PF00440">
    <property type="entry name" value="TetR_N"/>
    <property type="match status" value="1"/>
</dbReference>
<dbReference type="InterPro" id="IPR050109">
    <property type="entry name" value="HTH-type_TetR-like_transc_reg"/>
</dbReference>
<dbReference type="SUPFAM" id="SSF46689">
    <property type="entry name" value="Homeodomain-like"/>
    <property type="match status" value="1"/>
</dbReference>
<gene>
    <name evidence="4" type="ORF">O0955_09125</name>
</gene>
<dbReference type="Gene3D" id="1.10.357.10">
    <property type="entry name" value="Tetracycline Repressor, domain 2"/>
    <property type="match status" value="1"/>
</dbReference>
<comment type="caution">
    <text evidence="4">The sequence shown here is derived from an EMBL/GenBank/DDBJ whole genome shotgun (WGS) entry which is preliminary data.</text>
</comment>
<dbReference type="PROSITE" id="PS50977">
    <property type="entry name" value="HTH_TETR_2"/>
    <property type="match status" value="1"/>
</dbReference>
<reference evidence="4" key="1">
    <citation type="submission" date="2022-12" db="EMBL/GenBank/DDBJ databases">
        <title>Genome sequence of HCMS5-2.</title>
        <authorList>
            <person name="Woo H."/>
        </authorList>
    </citation>
    <scope>NUCLEOTIDE SEQUENCE</scope>
    <source>
        <strain evidence="4">HCMS5-2</strain>
    </source>
</reference>
<feature type="DNA-binding region" description="H-T-H motif" evidence="2">
    <location>
        <begin position="38"/>
        <end position="57"/>
    </location>
</feature>
<proteinExistence type="predicted"/>
<dbReference type="InterPro" id="IPR009057">
    <property type="entry name" value="Homeodomain-like_sf"/>
</dbReference>
<protein>
    <submittedName>
        <fullName evidence="4">TetR/AcrR family transcriptional regulator</fullName>
    </submittedName>
</protein>
<dbReference type="PANTHER" id="PTHR30328">
    <property type="entry name" value="TRANSCRIPTIONAL REPRESSOR"/>
    <property type="match status" value="1"/>
</dbReference>
<dbReference type="RefSeq" id="WP_269427241.1">
    <property type="nucleotide sequence ID" value="NZ_JAPWGM010000003.1"/>
</dbReference>
<evidence type="ECO:0000313" key="4">
    <source>
        <dbReference type="EMBL" id="MCZ4244167.1"/>
    </source>
</evidence>
<feature type="domain" description="HTH tetR-type" evidence="3">
    <location>
        <begin position="15"/>
        <end position="75"/>
    </location>
</feature>
<evidence type="ECO:0000256" key="2">
    <source>
        <dbReference type="PROSITE-ProRule" id="PRU00335"/>
    </source>
</evidence>
<keyword evidence="5" id="KW-1185">Reference proteome</keyword>
<dbReference type="Proteomes" id="UP001144347">
    <property type="component" value="Unassembled WGS sequence"/>
</dbReference>
<dbReference type="PANTHER" id="PTHR30328:SF54">
    <property type="entry name" value="HTH-TYPE TRANSCRIPTIONAL REPRESSOR SCO4008"/>
    <property type="match status" value="1"/>
</dbReference>
<organism evidence="4 5">
    <name type="scientific">Pedobacter punctiformis</name>
    <dbReference type="NCBI Taxonomy" id="3004097"/>
    <lineage>
        <taxon>Bacteria</taxon>
        <taxon>Pseudomonadati</taxon>
        <taxon>Bacteroidota</taxon>
        <taxon>Sphingobacteriia</taxon>
        <taxon>Sphingobacteriales</taxon>
        <taxon>Sphingobacteriaceae</taxon>
        <taxon>Pedobacter</taxon>
    </lineage>
</organism>
<keyword evidence="1 2" id="KW-0238">DNA-binding</keyword>
<accession>A0ABT4L8B1</accession>
<evidence type="ECO:0000313" key="5">
    <source>
        <dbReference type="Proteomes" id="UP001144347"/>
    </source>
</evidence>
<sequence length="211" mass="24219">MMEDNPVKTRIRNKENSKQQFLDAVGKILKTQGYSALKINNIATTAGLDKKLIYNYFGGLEGLLDEYIKTQDFWSNVKSEIEPNEITDGGKEFITNTVLEQFDYVFRNKEFQKVLLWRLSEPRNSLKKLTDEQEANGEFILQNIMDTYFAENSEDSRAAMALIVSGAYYLNLYAEINGNTFCGIDIKSETGRNQIKKAIAMLIEQVYTFLK</sequence>
<dbReference type="EMBL" id="JAPWGM010000003">
    <property type="protein sequence ID" value="MCZ4244167.1"/>
    <property type="molecule type" value="Genomic_DNA"/>
</dbReference>
<evidence type="ECO:0000259" key="3">
    <source>
        <dbReference type="PROSITE" id="PS50977"/>
    </source>
</evidence>